<name>A0A286FCG5_9BACT</name>
<organism evidence="1 2">
    <name type="scientific">Spirosoma fluviale</name>
    <dbReference type="NCBI Taxonomy" id="1597977"/>
    <lineage>
        <taxon>Bacteria</taxon>
        <taxon>Pseudomonadati</taxon>
        <taxon>Bacteroidota</taxon>
        <taxon>Cytophagia</taxon>
        <taxon>Cytophagales</taxon>
        <taxon>Cytophagaceae</taxon>
        <taxon>Spirosoma</taxon>
    </lineage>
</organism>
<evidence type="ECO:0008006" key="3">
    <source>
        <dbReference type="Google" id="ProtNLM"/>
    </source>
</evidence>
<protein>
    <recommendedName>
        <fullName evidence="3">Replication protein (RepL)</fullName>
    </recommendedName>
</protein>
<keyword evidence="2" id="KW-1185">Reference proteome</keyword>
<dbReference type="AlphaFoldDB" id="A0A286FCG5"/>
<dbReference type="Proteomes" id="UP000219452">
    <property type="component" value="Unassembled WGS sequence"/>
</dbReference>
<proteinExistence type="predicted"/>
<gene>
    <name evidence="1" type="ORF">SAMN06269250_1601</name>
</gene>
<dbReference type="EMBL" id="OCNH01000001">
    <property type="protein sequence ID" value="SOD80890.1"/>
    <property type="molecule type" value="Genomic_DNA"/>
</dbReference>
<sequence length="112" mass="12911">MDYNRVNPYKTSVSCLQATMYRPDEYKLNQLLTTVTPMALRVLFFALATVSPDGSVELRPVAMTRQFQTDASFIGRAVRELVKYKMLARKNRFEFWLSPAIASPITFQVPQR</sequence>
<reference evidence="2" key="1">
    <citation type="submission" date="2017-09" db="EMBL/GenBank/DDBJ databases">
        <authorList>
            <person name="Varghese N."/>
            <person name="Submissions S."/>
        </authorList>
    </citation>
    <scope>NUCLEOTIDE SEQUENCE [LARGE SCALE GENOMIC DNA]</scope>
    <source>
        <strain evidence="2">DSM 29961</strain>
    </source>
</reference>
<evidence type="ECO:0000313" key="1">
    <source>
        <dbReference type="EMBL" id="SOD80890.1"/>
    </source>
</evidence>
<accession>A0A286FCG5</accession>
<evidence type="ECO:0000313" key="2">
    <source>
        <dbReference type="Proteomes" id="UP000219452"/>
    </source>
</evidence>